<feature type="region of interest" description="Disordered" evidence="4">
    <location>
        <begin position="593"/>
        <end position="615"/>
    </location>
</feature>
<evidence type="ECO:0000256" key="3">
    <source>
        <dbReference type="PROSITE-ProRule" id="PRU01379"/>
    </source>
</evidence>
<dbReference type="PANTHER" id="PTHR12756">
    <property type="entry name" value="CYTOSOLIC CARBOXYPEPTIDASE"/>
    <property type="match status" value="1"/>
</dbReference>
<dbReference type="Proteomes" id="UP001162131">
    <property type="component" value="Unassembled WGS sequence"/>
</dbReference>
<keyword evidence="7" id="KW-1185">Reference proteome</keyword>
<name>A0AAU9JVR3_9CILI</name>
<accession>A0AAU9JVR3</accession>
<dbReference type="EMBL" id="CAJZBQ010000039">
    <property type="protein sequence ID" value="CAG9325818.1"/>
    <property type="molecule type" value="Genomic_DNA"/>
</dbReference>
<dbReference type="GO" id="GO:0004181">
    <property type="term" value="F:metallocarboxypeptidase activity"/>
    <property type="evidence" value="ECO:0007669"/>
    <property type="project" value="InterPro"/>
</dbReference>
<dbReference type="GO" id="GO:0008270">
    <property type="term" value="F:zinc ion binding"/>
    <property type="evidence" value="ECO:0007669"/>
    <property type="project" value="InterPro"/>
</dbReference>
<dbReference type="InterPro" id="IPR050821">
    <property type="entry name" value="Cytosolic_carboxypeptidase"/>
</dbReference>
<dbReference type="GO" id="GO:0006508">
    <property type="term" value="P:proteolysis"/>
    <property type="evidence" value="ECO:0007669"/>
    <property type="project" value="InterPro"/>
</dbReference>
<evidence type="ECO:0000256" key="1">
    <source>
        <dbReference type="ARBA" id="ARBA00001947"/>
    </source>
</evidence>
<evidence type="ECO:0000313" key="6">
    <source>
        <dbReference type="EMBL" id="CAG9325818.1"/>
    </source>
</evidence>
<proteinExistence type="inferred from homology"/>
<dbReference type="PROSITE" id="PS52035">
    <property type="entry name" value="PEPTIDASE_M14"/>
    <property type="match status" value="1"/>
</dbReference>
<feature type="region of interest" description="Disordered" evidence="4">
    <location>
        <begin position="651"/>
        <end position="674"/>
    </location>
</feature>
<dbReference type="AlphaFoldDB" id="A0AAU9JVR3"/>
<feature type="compositionally biased region" description="Basic residues" evidence="4">
    <location>
        <begin position="532"/>
        <end position="545"/>
    </location>
</feature>
<comment type="cofactor">
    <cofactor evidence="1">
        <name>Zn(2+)</name>
        <dbReference type="ChEBI" id="CHEBI:29105"/>
    </cofactor>
</comment>
<organism evidence="6 7">
    <name type="scientific">Blepharisma stoltei</name>
    <dbReference type="NCBI Taxonomy" id="1481888"/>
    <lineage>
        <taxon>Eukaryota</taxon>
        <taxon>Sar</taxon>
        <taxon>Alveolata</taxon>
        <taxon>Ciliophora</taxon>
        <taxon>Postciliodesmatophora</taxon>
        <taxon>Heterotrichea</taxon>
        <taxon>Heterotrichida</taxon>
        <taxon>Blepharismidae</taxon>
        <taxon>Blepharisma</taxon>
    </lineage>
</organism>
<feature type="active site" description="Proton donor/acceptor" evidence="3">
    <location>
        <position position="483"/>
    </location>
</feature>
<feature type="domain" description="Peptidase M14" evidence="5">
    <location>
        <begin position="250"/>
        <end position="504"/>
    </location>
</feature>
<dbReference type="InterPro" id="IPR000834">
    <property type="entry name" value="Peptidase_M14"/>
</dbReference>
<evidence type="ECO:0000256" key="4">
    <source>
        <dbReference type="SAM" id="MobiDB-lite"/>
    </source>
</evidence>
<dbReference type="Gene3D" id="3.40.630.10">
    <property type="entry name" value="Zn peptidases"/>
    <property type="match status" value="1"/>
</dbReference>
<reference evidence="6" key="1">
    <citation type="submission" date="2021-09" db="EMBL/GenBank/DDBJ databases">
        <authorList>
            <consortium name="AG Swart"/>
            <person name="Singh M."/>
            <person name="Singh A."/>
            <person name="Seah K."/>
            <person name="Emmerich C."/>
        </authorList>
    </citation>
    <scope>NUCLEOTIDE SEQUENCE</scope>
    <source>
        <strain evidence="6">ATCC30299</strain>
    </source>
</reference>
<evidence type="ECO:0000259" key="5">
    <source>
        <dbReference type="PROSITE" id="PS52035"/>
    </source>
</evidence>
<evidence type="ECO:0000313" key="7">
    <source>
        <dbReference type="Proteomes" id="UP001162131"/>
    </source>
</evidence>
<dbReference type="InterPro" id="IPR040626">
    <property type="entry name" value="Pepdidase_M14_N"/>
</dbReference>
<gene>
    <name evidence="6" type="ORF">BSTOLATCC_MIC39603</name>
</gene>
<feature type="region of interest" description="Disordered" evidence="4">
    <location>
        <begin position="529"/>
        <end position="548"/>
    </location>
</feature>
<comment type="caution">
    <text evidence="6">The sequence shown here is derived from an EMBL/GenBank/DDBJ whole genome shotgun (WGS) entry which is preliminary data.</text>
</comment>
<evidence type="ECO:0000256" key="2">
    <source>
        <dbReference type="ARBA" id="ARBA00005988"/>
    </source>
</evidence>
<dbReference type="Gene3D" id="2.60.40.3120">
    <property type="match status" value="1"/>
</dbReference>
<dbReference type="PANTHER" id="PTHR12756:SF11">
    <property type="entry name" value="CYTOSOLIC CARBOXYPEPTIDASE 1"/>
    <property type="match status" value="1"/>
</dbReference>
<dbReference type="SUPFAM" id="SSF53187">
    <property type="entry name" value="Zn-dependent exopeptidases"/>
    <property type="match status" value="1"/>
</dbReference>
<comment type="similarity">
    <text evidence="2 3">Belongs to the peptidase M14 family.</text>
</comment>
<dbReference type="Pfam" id="PF18027">
    <property type="entry name" value="Pepdidase_M14_N"/>
    <property type="match status" value="1"/>
</dbReference>
<feature type="compositionally biased region" description="Basic residues" evidence="4">
    <location>
        <begin position="660"/>
        <end position="670"/>
    </location>
</feature>
<dbReference type="Pfam" id="PF00246">
    <property type="entry name" value="Peptidase_M14"/>
    <property type="match status" value="1"/>
</dbReference>
<protein>
    <recommendedName>
        <fullName evidence="5">Peptidase M14 domain-containing protein</fullName>
    </recommendedName>
</protein>
<sequence>MSILMESEFPAALPLVQKNYSLEPDMIFGWKPKTLTNGGPIPLYFHYNNLPVLTDIQTNTKSEVIYHGYRPRDTFAMHKFFTQAKGAYPYDFSTPMTSALEYLSKKIAQKPDPSGWAFERMKPNLDEKCMVFDSFFESGNLDKVVRINDEEYDLYMRTDANTYGNYKWFYFSAENKAPEKRKTNFHVLNFKTNYNLMTQGMKPVYSKDNKSWHYITSDVQYGNSKLNRVCKKGRFFMLSFDFHFDKEEKVYFALSIPYRYSDLINFLKIMPRTVTQETLCKSLSGVDVPLLTITDLDTPYNEKKYIVVIARAHPSETVGSWIVQGLIDYLSKNERAPRKLKKRFIFKIIPMTNPDGVIIGNSRVNLSGDDPNRIYSEPNSVIHPITCAIKKLIEGLCNSPQGVLAFFDIHGHFRKKGSFMYGPHFPLHSEKYCRVRVLPKLISEQTPMFRYYSCKFRAEKSKRQAARLFFSREMGISNCYTFENSLYGYLDEQRNTHIYTLKHLETLSHHLINAIYQFHLMQVQEEQEKAAKAQKRKEKKKKLKKKKEDLKDSLLRAHDKLRTAPTAIEVKRIFRNRNDAPIHTMKELITIIKQDKNEDSSSASSQSESEENAEENIEARNIVISAIKEFDKLADTRVNIREMIYKSTGNISQKVDNRKSRSKTPGKKVRSSSLLRLSSPLRSFECKRLPSVRRKSKNSDDNNLESSIRVCIPHIDNFEKSEQVSRCPGSDPSSPTRERIDSSFDINKRIRTPHFAQSYFGRNQRMRHLKSNSREEHKNQVTMINLVDMIEVEEPVAKVRKKQMPTKNENVAKYHKFGPFPSLALFNAKTAQYM</sequence>